<evidence type="ECO:0000313" key="3">
    <source>
        <dbReference type="Proteomes" id="UP000031549"/>
    </source>
</evidence>
<accession>A0A846HHF6</accession>
<evidence type="ECO:0000313" key="2">
    <source>
        <dbReference type="EMBL" id="NEU76772.1"/>
    </source>
</evidence>
<dbReference type="RefSeq" id="WP_039754511.1">
    <property type="nucleotide sequence ID" value="NZ_JTCM02000131.1"/>
</dbReference>
<name>A0A846HHF6_9CYAN</name>
<reference evidence="2 3" key="1">
    <citation type="journal article" date="2015" name="Genome Announc.">
        <title>Draft Genome Sequence of Cyanobacterium Hassallia byssoidea Strain VB512170, Isolated from Monuments in India.</title>
        <authorList>
            <person name="Singh D."/>
            <person name="Chandrababunaidu M.M."/>
            <person name="Panda A."/>
            <person name="Sen D."/>
            <person name="Bhattacharyya S."/>
            <person name="Adhikary S.P."/>
            <person name="Tripathy S."/>
        </authorList>
    </citation>
    <scope>NUCLEOTIDE SEQUENCE [LARGE SCALE GENOMIC DNA]</scope>
    <source>
        <strain evidence="2 3">VB512170</strain>
    </source>
</reference>
<organism evidence="2 3">
    <name type="scientific">Hassallia byssoidea VB512170</name>
    <dbReference type="NCBI Taxonomy" id="1304833"/>
    <lineage>
        <taxon>Bacteria</taxon>
        <taxon>Bacillati</taxon>
        <taxon>Cyanobacteriota</taxon>
        <taxon>Cyanophyceae</taxon>
        <taxon>Nostocales</taxon>
        <taxon>Tolypothrichaceae</taxon>
        <taxon>Hassallia</taxon>
    </lineage>
</organism>
<evidence type="ECO:0000256" key="1">
    <source>
        <dbReference type="SAM" id="MobiDB-lite"/>
    </source>
</evidence>
<comment type="caution">
    <text evidence="2">The sequence shown here is derived from an EMBL/GenBank/DDBJ whole genome shotgun (WGS) entry which is preliminary data.</text>
</comment>
<dbReference type="AlphaFoldDB" id="A0A846HHF6"/>
<keyword evidence="3" id="KW-1185">Reference proteome</keyword>
<feature type="compositionally biased region" description="Acidic residues" evidence="1">
    <location>
        <begin position="67"/>
        <end position="76"/>
    </location>
</feature>
<gene>
    <name evidence="2" type="ORF">PI95_030750</name>
</gene>
<dbReference type="Proteomes" id="UP000031549">
    <property type="component" value="Unassembled WGS sequence"/>
</dbReference>
<proteinExistence type="predicted"/>
<protein>
    <submittedName>
        <fullName evidence="2">Bromodomain-containing protein</fullName>
    </submittedName>
</protein>
<dbReference type="EMBL" id="JTCM02000131">
    <property type="protein sequence ID" value="NEU76772.1"/>
    <property type="molecule type" value="Genomic_DNA"/>
</dbReference>
<feature type="region of interest" description="Disordered" evidence="1">
    <location>
        <begin position="55"/>
        <end position="76"/>
    </location>
</feature>
<sequence length="76" mass="8718">MDFKYKWKNGQAPSLDQAARSKYLLDEQQFDTDEDRNIAEQDARKHLGVPTRIADDDRSILPHAAADESEDDLNDL</sequence>